<dbReference type="EMBL" id="CP029255">
    <property type="protein sequence ID" value="AWK04502.1"/>
    <property type="molecule type" value="Genomic_DNA"/>
</dbReference>
<organism evidence="1 2">
    <name type="scientific">Flavobacterium crocinum</name>
    <dbReference type="NCBI Taxonomy" id="2183896"/>
    <lineage>
        <taxon>Bacteria</taxon>
        <taxon>Pseudomonadati</taxon>
        <taxon>Bacteroidota</taxon>
        <taxon>Flavobacteriia</taxon>
        <taxon>Flavobacteriales</taxon>
        <taxon>Flavobacteriaceae</taxon>
        <taxon>Flavobacterium</taxon>
    </lineage>
</organism>
<name>A0A2S1YKD9_9FLAO</name>
<evidence type="ECO:0000313" key="1">
    <source>
        <dbReference type="EMBL" id="AWK04502.1"/>
    </source>
</evidence>
<dbReference type="NCBIfam" id="NF033708">
    <property type="entry name" value="T9SS_Cterm_ChiA"/>
    <property type="match status" value="1"/>
</dbReference>
<dbReference type="RefSeq" id="WP_109192001.1">
    <property type="nucleotide sequence ID" value="NZ_CP029255.1"/>
</dbReference>
<sequence>MKKLYLSHVLLFTVQLLFLLYPVTAQYAAGTPQRSFDNLKSLFPKSNSLMLEDRHRVWLNLTNTEGIFKQLLIGYIAGATNGWDSSFDAVSLDGNKLADFYSINSNKKLAIQGRALPLEITDKIPLGYRSAVTGNLTISIDHADGDLANQDIYILDKKNNTTHNLRNGGYTFFTQTGTFNDRFEMRYQADQKLGIDEIGSLTQELTVISKNKIISVNSRDTLLKEVSVFDITGKLLHNSRRIDTFNLEINDIQSGTQIVLVKTTLENGNIITKKVIF</sequence>
<protein>
    <recommendedName>
        <fullName evidence="3">T9SS C-terminal target domain-containing protein</fullName>
    </recommendedName>
</protein>
<proteinExistence type="predicted"/>
<gene>
    <name evidence="1" type="ORF">HYN56_09760</name>
</gene>
<evidence type="ECO:0000313" key="2">
    <source>
        <dbReference type="Proteomes" id="UP000245250"/>
    </source>
</evidence>
<evidence type="ECO:0008006" key="3">
    <source>
        <dbReference type="Google" id="ProtNLM"/>
    </source>
</evidence>
<dbReference type="OrthoDB" id="1652165at2"/>
<dbReference type="KEGG" id="fcr:HYN56_09760"/>
<keyword evidence="2" id="KW-1185">Reference proteome</keyword>
<dbReference type="AlphaFoldDB" id="A0A2S1YKD9"/>
<reference evidence="1 2" key="1">
    <citation type="submission" date="2018-05" db="EMBL/GenBank/DDBJ databases">
        <title>Genome sequencing of Flavobacterium sp. HYN0056.</title>
        <authorList>
            <person name="Yi H."/>
            <person name="Baek C."/>
        </authorList>
    </citation>
    <scope>NUCLEOTIDE SEQUENCE [LARGE SCALE GENOMIC DNA]</scope>
    <source>
        <strain evidence="1 2">HYN0056</strain>
    </source>
</reference>
<accession>A0A2S1YKD9</accession>
<dbReference type="Proteomes" id="UP000245250">
    <property type="component" value="Chromosome"/>
</dbReference>